<gene>
    <name evidence="8" type="ORF">SAMN05414137_102326</name>
</gene>
<feature type="region of interest" description="Disordered" evidence="6">
    <location>
        <begin position="289"/>
        <end position="308"/>
    </location>
</feature>
<evidence type="ECO:0000256" key="4">
    <source>
        <dbReference type="ARBA" id="ARBA00022989"/>
    </source>
</evidence>
<dbReference type="STRING" id="235985.SAMN05414137_102326"/>
<evidence type="ECO:0000256" key="7">
    <source>
        <dbReference type="SAM" id="Phobius"/>
    </source>
</evidence>
<feature type="transmembrane region" description="Helical" evidence="7">
    <location>
        <begin position="180"/>
        <end position="199"/>
    </location>
</feature>
<keyword evidence="5 7" id="KW-0472">Membrane</keyword>
<evidence type="ECO:0000256" key="2">
    <source>
        <dbReference type="ARBA" id="ARBA00022475"/>
    </source>
</evidence>
<feature type="transmembrane region" description="Helical" evidence="7">
    <location>
        <begin position="54"/>
        <end position="73"/>
    </location>
</feature>
<evidence type="ECO:0000256" key="5">
    <source>
        <dbReference type="ARBA" id="ARBA00023136"/>
    </source>
</evidence>
<evidence type="ECO:0000256" key="1">
    <source>
        <dbReference type="ARBA" id="ARBA00004651"/>
    </source>
</evidence>
<evidence type="ECO:0000313" key="8">
    <source>
        <dbReference type="EMBL" id="SEK52923.1"/>
    </source>
</evidence>
<dbReference type="GO" id="GO:0005886">
    <property type="term" value="C:plasma membrane"/>
    <property type="evidence" value="ECO:0007669"/>
    <property type="project" value="UniProtKB-SubCell"/>
</dbReference>
<dbReference type="InterPro" id="IPR017039">
    <property type="entry name" value="Virul_fac_BrkB"/>
</dbReference>
<evidence type="ECO:0000256" key="3">
    <source>
        <dbReference type="ARBA" id="ARBA00022692"/>
    </source>
</evidence>
<keyword evidence="9" id="KW-1185">Reference proteome</keyword>
<protein>
    <submittedName>
        <fullName evidence="8">Membrane protein</fullName>
    </submittedName>
</protein>
<sequence length="308" mass="32810">MSTAEGPRGMRAKVEALRAAALARFETMQERWPVIGALLVRILNVGLMDAATRLAAQLFLTTVPLFFALGAFAPDSVRQRMMSSLRTTFGLSGDTAKQVQSVVQASNSTDSLHQTVGIVGLLMALISATSCSRVLARVCADAWELKKAAGRPAVWRWLMWIVCLVGFLLVQGAVRQGFGAGLWLGAPLTFLTSVLLWWWTQHLLLVRRVAWLPLLPGAVLSAVATSALGLTAKIYMPTALNRTLEQYGSFGLVLTALSWLIVLSAAIVFGITLGAVLAQHPPLRSLLGTPVPETEKAAPAGGTAAPTG</sequence>
<keyword evidence="2" id="KW-1003">Cell membrane</keyword>
<comment type="subcellular location">
    <subcellularLocation>
        <location evidence="1">Cell membrane</location>
        <topology evidence="1">Multi-pass membrane protein</topology>
    </subcellularLocation>
</comment>
<dbReference type="EMBL" id="FOAZ01000002">
    <property type="protein sequence ID" value="SEK52923.1"/>
    <property type="molecule type" value="Genomic_DNA"/>
</dbReference>
<keyword evidence="3 7" id="KW-0812">Transmembrane</keyword>
<dbReference type="Pfam" id="PF03631">
    <property type="entry name" value="Virul_fac_BrkB"/>
    <property type="match status" value="1"/>
</dbReference>
<dbReference type="eggNOG" id="COG1295">
    <property type="taxonomic scope" value="Bacteria"/>
</dbReference>
<reference evidence="9" key="1">
    <citation type="submission" date="2016-10" db="EMBL/GenBank/DDBJ databases">
        <authorList>
            <person name="Varghese N."/>
        </authorList>
    </citation>
    <scope>NUCLEOTIDE SEQUENCE [LARGE SCALE GENOMIC DNA]</scope>
    <source>
        <strain evidence="9">DSM 45096 / BCRC 16803 / CGMCC 4.1857 / CIP 109030 / JCM 12277 / KCTC 19219 / NBRC 100920 / 33214</strain>
    </source>
</reference>
<evidence type="ECO:0000256" key="6">
    <source>
        <dbReference type="SAM" id="MobiDB-lite"/>
    </source>
</evidence>
<feature type="compositionally biased region" description="Low complexity" evidence="6">
    <location>
        <begin position="297"/>
        <end position="308"/>
    </location>
</feature>
<name>A0A1H7HRB1_STRJI</name>
<feature type="transmembrane region" description="Helical" evidence="7">
    <location>
        <begin position="256"/>
        <end position="278"/>
    </location>
</feature>
<dbReference type="AlphaFoldDB" id="A0A1H7HRB1"/>
<accession>A0A1H7HRB1</accession>
<feature type="transmembrane region" description="Helical" evidence="7">
    <location>
        <begin position="116"/>
        <end position="136"/>
    </location>
</feature>
<feature type="transmembrane region" description="Helical" evidence="7">
    <location>
        <begin position="211"/>
        <end position="236"/>
    </location>
</feature>
<evidence type="ECO:0000313" key="9">
    <source>
        <dbReference type="Proteomes" id="UP000183015"/>
    </source>
</evidence>
<proteinExistence type="predicted"/>
<dbReference type="Proteomes" id="UP000183015">
    <property type="component" value="Unassembled WGS sequence"/>
</dbReference>
<keyword evidence="4 7" id="KW-1133">Transmembrane helix</keyword>
<feature type="transmembrane region" description="Helical" evidence="7">
    <location>
        <begin position="157"/>
        <end position="174"/>
    </location>
</feature>
<organism evidence="8 9">
    <name type="scientific">Streptacidiphilus jiangxiensis</name>
    <dbReference type="NCBI Taxonomy" id="235985"/>
    <lineage>
        <taxon>Bacteria</taxon>
        <taxon>Bacillati</taxon>
        <taxon>Actinomycetota</taxon>
        <taxon>Actinomycetes</taxon>
        <taxon>Kitasatosporales</taxon>
        <taxon>Streptomycetaceae</taxon>
        <taxon>Streptacidiphilus</taxon>
    </lineage>
</organism>